<feature type="compositionally biased region" description="Basic and acidic residues" evidence="1">
    <location>
        <begin position="34"/>
        <end position="46"/>
    </location>
</feature>
<dbReference type="EMBL" id="BAAFZP010000001">
    <property type="protein sequence ID" value="GAB1580312.1"/>
    <property type="molecule type" value="Genomic_DNA"/>
</dbReference>
<proteinExistence type="predicted"/>
<keyword evidence="3" id="KW-1185">Reference proteome</keyword>
<organism evidence="2 3">
    <name type="scientific">Phyllobacterium phragmitis</name>
    <dbReference type="NCBI Taxonomy" id="2670329"/>
    <lineage>
        <taxon>Bacteria</taxon>
        <taxon>Pseudomonadati</taxon>
        <taxon>Pseudomonadota</taxon>
        <taxon>Alphaproteobacteria</taxon>
        <taxon>Hyphomicrobiales</taxon>
        <taxon>Phyllobacteriaceae</taxon>
        <taxon>Phyllobacterium</taxon>
    </lineage>
</organism>
<protein>
    <submittedName>
        <fullName evidence="2">PhnD/SsuA/transferrin family substrate-binding protein</fullName>
    </submittedName>
</protein>
<gene>
    <name evidence="2" type="ORF">PPNSA23_02550</name>
</gene>
<feature type="region of interest" description="Disordered" evidence="1">
    <location>
        <begin position="34"/>
        <end position="58"/>
    </location>
</feature>
<evidence type="ECO:0000313" key="3">
    <source>
        <dbReference type="Proteomes" id="UP001628091"/>
    </source>
</evidence>
<comment type="caution">
    <text evidence="2">The sequence shown here is derived from an EMBL/GenBank/DDBJ whole genome shotgun (WGS) entry which is preliminary data.</text>
</comment>
<dbReference type="Gene3D" id="3.40.190.10">
    <property type="entry name" value="Periplasmic binding protein-like II"/>
    <property type="match status" value="1"/>
</dbReference>
<evidence type="ECO:0000313" key="2">
    <source>
        <dbReference type="EMBL" id="GAB1580312.1"/>
    </source>
</evidence>
<accession>A0ABQ0GUH3</accession>
<dbReference type="Pfam" id="PF12974">
    <property type="entry name" value="Phosphonate-bd"/>
    <property type="match status" value="1"/>
</dbReference>
<reference evidence="2 3" key="1">
    <citation type="submission" date="2024-10" db="EMBL/GenBank/DDBJ databases">
        <title>Isolation, draft genome sequencing and identification of Phyllobacterium sp. NSA23, isolated from leaf soil.</title>
        <authorList>
            <person name="Akita H."/>
        </authorList>
    </citation>
    <scope>NUCLEOTIDE SEQUENCE [LARGE SCALE GENOMIC DNA]</scope>
    <source>
        <strain evidence="2 3">NSA23</strain>
    </source>
</reference>
<evidence type="ECO:0000256" key="1">
    <source>
        <dbReference type="SAM" id="MobiDB-lite"/>
    </source>
</evidence>
<dbReference type="PANTHER" id="PTHR35841">
    <property type="entry name" value="PHOSPHONATES-BINDING PERIPLASMIC PROTEIN"/>
    <property type="match status" value="1"/>
</dbReference>
<dbReference type="PANTHER" id="PTHR35841:SF1">
    <property type="entry name" value="PHOSPHONATES-BINDING PERIPLASMIC PROTEIN"/>
    <property type="match status" value="1"/>
</dbReference>
<dbReference type="SUPFAM" id="SSF53850">
    <property type="entry name" value="Periplasmic binding protein-like II"/>
    <property type="match status" value="1"/>
</dbReference>
<name>A0ABQ0GUH3_9HYPH</name>
<dbReference type="Proteomes" id="UP001628091">
    <property type="component" value="Unassembled WGS sequence"/>
</dbReference>
<sequence>MRYIAALPMYDWPELRDETDARWAAMRDELRRQGIDAPEDLTRRNGDMPAVPGGIRDQKGNLIAADPATLPPDELDLGVLWRHPNLLVAEACWGPMELGLGSHVSVTGQTDYDGIAGGGGAFYSSVIVALRGEGQPMPPPADGRACLPISFFHGRRFAFNEHQSLSGYLALERDLKTIGVSLAIFAEMVQTGAHRASIRAVAEGLADVAAIDCKTWALAERFEPAARALHPIGWTARRKGLPLIRSRTLQINAIVPAL</sequence>